<proteinExistence type="predicted"/>
<accession>A0A926DFX0</accession>
<organism evidence="5 6">
    <name type="scientific">Guopingia tenuis</name>
    <dbReference type="NCBI Taxonomy" id="2763656"/>
    <lineage>
        <taxon>Bacteria</taxon>
        <taxon>Bacillati</taxon>
        <taxon>Bacillota</taxon>
        <taxon>Clostridia</taxon>
        <taxon>Christensenellales</taxon>
        <taxon>Christensenellaceae</taxon>
        <taxon>Guopingia</taxon>
    </lineage>
</organism>
<dbReference type="GO" id="GO:0003723">
    <property type="term" value="F:RNA binding"/>
    <property type="evidence" value="ECO:0007669"/>
    <property type="project" value="UniProtKB-UniRule"/>
</dbReference>
<dbReference type="Gene3D" id="3.40.50.150">
    <property type="entry name" value="Vaccinia Virus protein VP39"/>
    <property type="match status" value="1"/>
</dbReference>
<dbReference type="InterPro" id="IPR000241">
    <property type="entry name" value="RlmKL-like_Mtase"/>
</dbReference>
<dbReference type="InterPro" id="IPR054170">
    <property type="entry name" value="RlmL_1st"/>
</dbReference>
<dbReference type="GO" id="GO:0008990">
    <property type="term" value="F:rRNA (guanine-N2-)-methyltransferase activity"/>
    <property type="evidence" value="ECO:0007669"/>
    <property type="project" value="TreeGrafter"/>
</dbReference>
<keyword evidence="3" id="KW-0694">RNA-binding</keyword>
<dbReference type="PROSITE" id="PS51165">
    <property type="entry name" value="THUMP"/>
    <property type="match status" value="1"/>
</dbReference>
<dbReference type="PANTHER" id="PTHR47313">
    <property type="entry name" value="RIBOSOMAL RNA LARGE SUBUNIT METHYLTRANSFERASE K/L"/>
    <property type="match status" value="1"/>
</dbReference>
<dbReference type="Pfam" id="PF22020">
    <property type="entry name" value="RlmL_1st"/>
    <property type="match status" value="1"/>
</dbReference>
<dbReference type="GO" id="GO:0070043">
    <property type="term" value="F:rRNA (guanine-N7-)-methyltransferase activity"/>
    <property type="evidence" value="ECO:0007669"/>
    <property type="project" value="TreeGrafter"/>
</dbReference>
<dbReference type="SMART" id="SM00981">
    <property type="entry name" value="THUMP"/>
    <property type="match status" value="1"/>
</dbReference>
<dbReference type="SUPFAM" id="SSF53335">
    <property type="entry name" value="S-adenosyl-L-methionine-dependent methyltransferases"/>
    <property type="match status" value="1"/>
</dbReference>
<evidence type="ECO:0000256" key="3">
    <source>
        <dbReference type="PROSITE-ProRule" id="PRU00529"/>
    </source>
</evidence>
<reference evidence="5" key="1">
    <citation type="submission" date="2020-08" db="EMBL/GenBank/DDBJ databases">
        <title>Genome public.</title>
        <authorList>
            <person name="Liu C."/>
            <person name="Sun Q."/>
        </authorList>
    </citation>
    <scope>NUCLEOTIDE SEQUENCE</scope>
    <source>
        <strain evidence="5">NSJ-63</strain>
    </source>
</reference>
<keyword evidence="6" id="KW-1185">Reference proteome</keyword>
<dbReference type="InterPro" id="IPR004114">
    <property type="entry name" value="THUMP_dom"/>
</dbReference>
<dbReference type="Pfam" id="PF01170">
    <property type="entry name" value="UPF0020"/>
    <property type="match status" value="1"/>
</dbReference>
<dbReference type="EMBL" id="JACRSS010000001">
    <property type="protein sequence ID" value="MBC8537421.1"/>
    <property type="molecule type" value="Genomic_DNA"/>
</dbReference>
<dbReference type="PANTHER" id="PTHR47313:SF1">
    <property type="entry name" value="RIBOSOMAL RNA LARGE SUBUNIT METHYLTRANSFERASE K_L"/>
    <property type="match status" value="1"/>
</dbReference>
<keyword evidence="2" id="KW-0808">Transferase</keyword>
<comment type="caution">
    <text evidence="5">The sequence shown here is derived from an EMBL/GenBank/DDBJ whole genome shotgun (WGS) entry which is preliminary data.</text>
</comment>
<evidence type="ECO:0000256" key="1">
    <source>
        <dbReference type="ARBA" id="ARBA00022603"/>
    </source>
</evidence>
<keyword evidence="1 5" id="KW-0489">Methyltransferase</keyword>
<evidence type="ECO:0000259" key="4">
    <source>
        <dbReference type="PROSITE" id="PS51165"/>
    </source>
</evidence>
<name>A0A926DFX0_9FIRM</name>
<dbReference type="Pfam" id="PF02926">
    <property type="entry name" value="THUMP"/>
    <property type="match status" value="1"/>
</dbReference>
<evidence type="ECO:0000313" key="5">
    <source>
        <dbReference type="EMBL" id="MBC8537421.1"/>
    </source>
</evidence>
<dbReference type="InterPro" id="IPR029063">
    <property type="entry name" value="SAM-dependent_MTases_sf"/>
</dbReference>
<dbReference type="RefSeq" id="WP_249279337.1">
    <property type="nucleotide sequence ID" value="NZ_JACRSS010000001.1"/>
</dbReference>
<dbReference type="Gene3D" id="3.30.2130.30">
    <property type="match status" value="1"/>
</dbReference>
<evidence type="ECO:0000256" key="2">
    <source>
        <dbReference type="ARBA" id="ARBA00022679"/>
    </source>
</evidence>
<evidence type="ECO:0000313" key="6">
    <source>
        <dbReference type="Proteomes" id="UP000617951"/>
    </source>
</evidence>
<sequence>MENKWMCYAACSFGLEAVVARELERLGAENIHARDARVYFSADLSGIARANLWLTAADRVYIVLKEFMATTFDELFEGVKAMPWEEWLSKDARFPVAGDSVRSVLKSVPDIQSISKKAIVEALRRAYGLRFYKESGRETGIYIHILKDQVSVCLNASGAGLNRRGYRVKNGPAPLRETLAAGLIDLTRWRDRPFYDIMCGSGTIAIEAAMRAKGQAPGIRRAFAAQHWSDEWERAFVLEREAARSREIENPGIPIFASDIDDKMVEMARFHARRAGVESMIHFSAVDAACFSPITEEGTLLSNPPYAMRLGEEQEVKELYAALGRSMKRIHGFRYYFLSADADFERKFGRQADKKRKLYNGNIKCTFYQYFKDFSRQTR</sequence>
<dbReference type="Proteomes" id="UP000617951">
    <property type="component" value="Unassembled WGS sequence"/>
</dbReference>
<dbReference type="AlphaFoldDB" id="A0A926DFX0"/>
<gene>
    <name evidence="5" type="ORF">H8693_00540</name>
</gene>
<feature type="domain" description="THUMP" evidence="4">
    <location>
        <begin position="46"/>
        <end position="156"/>
    </location>
</feature>
<protein>
    <submittedName>
        <fullName evidence="5">Class I SAM-dependent RNA methyltransferase</fullName>
    </submittedName>
</protein>
<dbReference type="CDD" id="cd11715">
    <property type="entry name" value="THUMP_AdoMetMT"/>
    <property type="match status" value="1"/>
</dbReference>